<gene>
    <name evidence="7" type="ORF">EKG37_17615</name>
</gene>
<evidence type="ECO:0000256" key="1">
    <source>
        <dbReference type="ARBA" id="ARBA00004141"/>
    </source>
</evidence>
<dbReference type="GO" id="GO:0030416">
    <property type="term" value="P:methylamine metabolic process"/>
    <property type="evidence" value="ECO:0007669"/>
    <property type="project" value="InterPro"/>
</dbReference>
<evidence type="ECO:0000259" key="6">
    <source>
        <dbReference type="Pfam" id="PF07291"/>
    </source>
</evidence>
<feature type="domain" description="Methylamine utilisation protein MauE" evidence="6">
    <location>
        <begin position="14"/>
        <end position="139"/>
    </location>
</feature>
<organism evidence="7 8">
    <name type="scientific">Bacillus yapensis</name>
    <dbReference type="NCBI Taxonomy" id="2492960"/>
    <lineage>
        <taxon>Bacteria</taxon>
        <taxon>Bacillati</taxon>
        <taxon>Bacillota</taxon>
        <taxon>Bacilli</taxon>
        <taxon>Bacillales</taxon>
        <taxon>Bacillaceae</taxon>
        <taxon>Bacillus</taxon>
    </lineage>
</organism>
<feature type="transmembrane region" description="Helical" evidence="5">
    <location>
        <begin position="150"/>
        <end position="168"/>
    </location>
</feature>
<feature type="transmembrane region" description="Helical" evidence="5">
    <location>
        <begin position="81"/>
        <end position="102"/>
    </location>
</feature>
<comment type="caution">
    <text evidence="7">The sequence shown here is derived from an EMBL/GenBank/DDBJ whole genome shotgun (WGS) entry which is preliminary data.</text>
</comment>
<keyword evidence="3 5" id="KW-1133">Transmembrane helix</keyword>
<dbReference type="InterPro" id="IPR009908">
    <property type="entry name" value="Methylamine_util_MauE"/>
</dbReference>
<keyword evidence="4 5" id="KW-0472">Membrane</keyword>
<keyword evidence="2 5" id="KW-0812">Transmembrane</keyword>
<dbReference type="Pfam" id="PF07291">
    <property type="entry name" value="MauE"/>
    <property type="match status" value="1"/>
</dbReference>
<evidence type="ECO:0000256" key="3">
    <source>
        <dbReference type="ARBA" id="ARBA00022989"/>
    </source>
</evidence>
<protein>
    <recommendedName>
        <fullName evidence="6">Methylamine utilisation protein MauE domain-containing protein</fullName>
    </recommendedName>
</protein>
<evidence type="ECO:0000313" key="8">
    <source>
        <dbReference type="Proteomes" id="UP000271374"/>
    </source>
</evidence>
<dbReference type="AlphaFoldDB" id="A0A431VY20"/>
<feature type="transmembrane region" description="Helical" evidence="5">
    <location>
        <begin position="56"/>
        <end position="74"/>
    </location>
</feature>
<dbReference type="Proteomes" id="UP000271374">
    <property type="component" value="Unassembled WGS sequence"/>
</dbReference>
<sequence length="183" mass="20747">MCNFRRKEGIVVQLLYNILVHLLLIVLIVSSIPKIINLKDFLNLVKEYDFLPLPILKLYGTILPFTELAGAFLLPIKGMLVYASILIFTVFLSITIGVVYMLKTNKTITCGCYGKFLDSDVSQFTLIKLLFLSSISLMLAFFHNQIQVEIELFSLLAGLFLATILISTEKIWNNHKDVIKNLS</sequence>
<accession>A0A431VY20</accession>
<dbReference type="EMBL" id="RXNT01000016">
    <property type="protein sequence ID" value="RTR28120.1"/>
    <property type="molecule type" value="Genomic_DNA"/>
</dbReference>
<evidence type="ECO:0000256" key="4">
    <source>
        <dbReference type="ARBA" id="ARBA00023136"/>
    </source>
</evidence>
<comment type="subcellular location">
    <subcellularLocation>
        <location evidence="1">Membrane</location>
        <topology evidence="1">Multi-pass membrane protein</topology>
    </subcellularLocation>
</comment>
<feature type="transmembrane region" description="Helical" evidence="5">
    <location>
        <begin position="14"/>
        <end position="36"/>
    </location>
</feature>
<keyword evidence="8" id="KW-1185">Reference proteome</keyword>
<dbReference type="UniPathway" id="UPA00895"/>
<proteinExistence type="predicted"/>
<evidence type="ECO:0000313" key="7">
    <source>
        <dbReference type="EMBL" id="RTR28120.1"/>
    </source>
</evidence>
<reference evidence="7 8" key="1">
    <citation type="submission" date="2018-12" db="EMBL/GenBank/DDBJ databases">
        <title>Bacillus yapensis draft genome sequence.</title>
        <authorList>
            <person name="Yu L."/>
            <person name="Xu X."/>
            <person name="Tang X."/>
        </authorList>
    </citation>
    <scope>NUCLEOTIDE SEQUENCE [LARGE SCALE GENOMIC DNA]</scope>
    <source>
        <strain evidence="7 8">XXST-01</strain>
    </source>
</reference>
<evidence type="ECO:0000256" key="5">
    <source>
        <dbReference type="SAM" id="Phobius"/>
    </source>
</evidence>
<name>A0A431VY20_9BACI</name>
<dbReference type="OrthoDB" id="2594468at2"/>
<dbReference type="GO" id="GO:0016020">
    <property type="term" value="C:membrane"/>
    <property type="evidence" value="ECO:0007669"/>
    <property type="project" value="UniProtKB-SubCell"/>
</dbReference>
<evidence type="ECO:0000256" key="2">
    <source>
        <dbReference type="ARBA" id="ARBA00022692"/>
    </source>
</evidence>
<feature type="transmembrane region" description="Helical" evidence="5">
    <location>
        <begin position="122"/>
        <end position="143"/>
    </location>
</feature>